<name>A0ACD0NPX9_9BASI</name>
<gene>
    <name evidence="1" type="ORF">IE53DRAFT_225787</name>
</gene>
<evidence type="ECO:0000313" key="2">
    <source>
        <dbReference type="Proteomes" id="UP000245626"/>
    </source>
</evidence>
<accession>A0ACD0NPX9</accession>
<reference evidence="1 2" key="1">
    <citation type="journal article" date="2018" name="Mol. Biol. Evol.">
        <title>Broad Genomic Sampling Reveals a Smut Pathogenic Ancestry of the Fungal Clade Ustilaginomycotina.</title>
        <authorList>
            <person name="Kijpornyongpan T."/>
            <person name="Mondo S.J."/>
            <person name="Barry K."/>
            <person name="Sandor L."/>
            <person name="Lee J."/>
            <person name="Lipzen A."/>
            <person name="Pangilinan J."/>
            <person name="LaButti K."/>
            <person name="Hainaut M."/>
            <person name="Henrissat B."/>
            <person name="Grigoriev I.V."/>
            <person name="Spatafora J.W."/>
            <person name="Aime M.C."/>
        </authorList>
    </citation>
    <scope>NUCLEOTIDE SEQUENCE [LARGE SCALE GENOMIC DNA]</scope>
    <source>
        <strain evidence="1 2">SA 807</strain>
    </source>
</reference>
<proteinExistence type="predicted"/>
<evidence type="ECO:0000313" key="1">
    <source>
        <dbReference type="EMBL" id="PWN47882.1"/>
    </source>
</evidence>
<dbReference type="Proteomes" id="UP000245626">
    <property type="component" value="Unassembled WGS sequence"/>
</dbReference>
<protein>
    <submittedName>
        <fullName evidence="1">Uncharacterized protein</fullName>
    </submittedName>
</protein>
<keyword evidence="2" id="KW-1185">Reference proteome</keyword>
<sequence>MDADIDYEALRQENIRKNAELMLSLGLNKETIRIRSPSPERQVRPRVTRVKSETSSSRSTSPAAPSRKSSRIASIPARSYKEETRSERTPSMKREKVYREGSRKSSRSGPGARKSYKDWGSDSDDEGDDEYYRFTRGNSEGRDESRLTSSRSLQLKRLKNPEPPSLGWRGEGEEGSEDDLGENQDEEEDATYSAPTPTRAKVKQGEGKGELIFEKAYRHFTPNLTPFEMFEGGAFGGTAFRQYFSSVLRRPLDPDAELSELPAEWLENLDVDNKLRRETYDTSVNRFGVKAGQSLEEWEKAGWVRPQDPRGWFQWYYRFYLGRRSKDDARQISRWLKACGPAGRFKKSLVVKLAYAGAEWDDESISPVVRQTLWHWAYELNKADYLKYLP</sequence>
<dbReference type="EMBL" id="KZ820317">
    <property type="protein sequence ID" value="PWN47882.1"/>
    <property type="molecule type" value="Genomic_DNA"/>
</dbReference>
<organism evidence="1 2">
    <name type="scientific">Violaceomyces palustris</name>
    <dbReference type="NCBI Taxonomy" id="1673888"/>
    <lineage>
        <taxon>Eukaryota</taxon>
        <taxon>Fungi</taxon>
        <taxon>Dikarya</taxon>
        <taxon>Basidiomycota</taxon>
        <taxon>Ustilaginomycotina</taxon>
        <taxon>Ustilaginomycetes</taxon>
        <taxon>Violaceomycetales</taxon>
        <taxon>Violaceomycetaceae</taxon>
        <taxon>Violaceomyces</taxon>
    </lineage>
</organism>